<organism evidence="2 3">
    <name type="scientific">Shewanella colwelliana</name>
    <name type="common">Alteromonas colwelliana</name>
    <dbReference type="NCBI Taxonomy" id="23"/>
    <lineage>
        <taxon>Bacteria</taxon>
        <taxon>Pseudomonadati</taxon>
        <taxon>Pseudomonadota</taxon>
        <taxon>Gammaproteobacteria</taxon>
        <taxon>Alteromonadales</taxon>
        <taxon>Shewanellaceae</taxon>
        <taxon>Shewanella</taxon>
    </lineage>
</organism>
<dbReference type="OrthoDB" id="6266904at2"/>
<feature type="region of interest" description="Disordered" evidence="1">
    <location>
        <begin position="42"/>
        <end position="75"/>
    </location>
</feature>
<proteinExistence type="predicted"/>
<dbReference type="EMBL" id="MCBT01000044">
    <property type="protein sequence ID" value="OEG73152.1"/>
    <property type="molecule type" value="Genomic_DNA"/>
</dbReference>
<comment type="caution">
    <text evidence="2">The sequence shown here is derived from an EMBL/GenBank/DDBJ whole genome shotgun (WGS) entry which is preliminary data.</text>
</comment>
<dbReference type="AlphaFoldDB" id="A0A1E5IRG1"/>
<gene>
    <name evidence="2" type="ORF">BEL05_07085</name>
</gene>
<dbReference type="RefSeq" id="WP_069671706.1">
    <property type="nucleotide sequence ID" value="NZ_MCBT01000044.1"/>
</dbReference>
<sequence>MNSSIKAPIDSLYFVVNKGLYLSSEAYRQRVDYIRTLMALNPDTESQSKPSKTRRELTAKQHEKPADTNQYKMAF</sequence>
<reference evidence="2 3" key="1">
    <citation type="submission" date="2016-07" db="EMBL/GenBank/DDBJ databases">
        <title>Whole-genome of two Shewanella species isolated from a digestive organ of sea cucumber Apostichopus japonicus Selenka 1867.</title>
        <authorList>
            <person name="Hong H.-H."/>
            <person name="Choi H."/>
            <person name="Cheon S."/>
            <person name="Oh J.-S."/>
            <person name="Lee H.-G."/>
            <person name="Park C."/>
        </authorList>
    </citation>
    <scope>NUCLEOTIDE SEQUENCE [LARGE SCALE GENOMIC DNA]</scope>
    <source>
        <strain evidence="2 3">CSB03KR</strain>
    </source>
</reference>
<accession>A0A1E5IRG1</accession>
<evidence type="ECO:0000313" key="3">
    <source>
        <dbReference type="Proteomes" id="UP000095230"/>
    </source>
</evidence>
<feature type="compositionally biased region" description="Basic and acidic residues" evidence="1">
    <location>
        <begin position="53"/>
        <end position="66"/>
    </location>
</feature>
<name>A0A1E5IRG1_SHECO</name>
<protein>
    <submittedName>
        <fullName evidence="2">Uncharacterized protein</fullName>
    </submittedName>
</protein>
<evidence type="ECO:0000256" key="1">
    <source>
        <dbReference type="SAM" id="MobiDB-lite"/>
    </source>
</evidence>
<evidence type="ECO:0000313" key="2">
    <source>
        <dbReference type="EMBL" id="OEG73152.1"/>
    </source>
</evidence>
<dbReference type="Proteomes" id="UP000095230">
    <property type="component" value="Unassembled WGS sequence"/>
</dbReference>